<dbReference type="Proteomes" id="UP000000763">
    <property type="component" value="Chromosome 11"/>
</dbReference>
<gene>
    <name evidence="3" type="ordered locus">LOC_Os11g12270</name>
</gene>
<reference evidence="4" key="2">
    <citation type="journal article" date="2008" name="Nucleic Acids Res.">
        <title>The rice annotation project database (RAP-DB): 2008 update.</title>
        <authorList>
            <consortium name="The rice annotation project (RAP)"/>
        </authorList>
    </citation>
    <scope>GENOME REANNOTATION</scope>
    <source>
        <strain evidence="4">cv. Nipponbare</strain>
    </source>
</reference>
<dbReference type="PANTHER" id="PTHR45707:SF76">
    <property type="entry name" value="PROTEIN KINASE DOMAIN-CONTAINING PROTEIN"/>
    <property type="match status" value="1"/>
</dbReference>
<dbReference type="PROSITE" id="PS50011">
    <property type="entry name" value="PROTEIN_KINASE_DOM"/>
    <property type="match status" value="1"/>
</dbReference>
<protein>
    <submittedName>
        <fullName evidence="3">Similar to S receptor kinase</fullName>
    </submittedName>
</protein>
<evidence type="ECO:0000313" key="3">
    <source>
        <dbReference type="EMBL" id="AAX94874.1"/>
    </source>
</evidence>
<dbReference type="InterPro" id="IPR008271">
    <property type="entry name" value="Ser/Thr_kinase_AS"/>
</dbReference>
<keyword evidence="3" id="KW-0675">Receptor</keyword>
<dbReference type="Pfam" id="PF00069">
    <property type="entry name" value="Pkinase"/>
    <property type="match status" value="1"/>
</dbReference>
<reference evidence="4" key="1">
    <citation type="journal article" date="2005" name="Nature">
        <title>The map-based sequence of the rice genome.</title>
        <authorList>
            <consortium name="International rice genome sequencing project (IRGSP)"/>
            <person name="Matsumoto T."/>
            <person name="Wu J."/>
            <person name="Kanamori H."/>
            <person name="Katayose Y."/>
            <person name="Fujisawa M."/>
            <person name="Namiki N."/>
            <person name="Mizuno H."/>
            <person name="Yamamoto K."/>
            <person name="Antonio B.A."/>
            <person name="Baba T."/>
            <person name="Sakata K."/>
            <person name="Nagamura Y."/>
            <person name="Aoki H."/>
            <person name="Arikawa K."/>
            <person name="Arita K."/>
            <person name="Bito T."/>
            <person name="Chiden Y."/>
            <person name="Fujitsuka N."/>
            <person name="Fukunaka R."/>
            <person name="Hamada M."/>
            <person name="Harada C."/>
            <person name="Hayashi A."/>
            <person name="Hijishita S."/>
            <person name="Honda M."/>
            <person name="Hosokawa S."/>
            <person name="Ichikawa Y."/>
            <person name="Idonuma A."/>
            <person name="Iijima M."/>
            <person name="Ikeda M."/>
            <person name="Ikeno M."/>
            <person name="Ito K."/>
            <person name="Ito S."/>
            <person name="Ito T."/>
            <person name="Ito Y."/>
            <person name="Ito Y."/>
            <person name="Iwabuchi A."/>
            <person name="Kamiya K."/>
            <person name="Karasawa W."/>
            <person name="Kurita K."/>
            <person name="Katagiri S."/>
            <person name="Kikuta A."/>
            <person name="Kobayashi H."/>
            <person name="Kobayashi N."/>
            <person name="Machita K."/>
            <person name="Maehara T."/>
            <person name="Masukawa M."/>
            <person name="Mizubayashi T."/>
            <person name="Mukai Y."/>
            <person name="Nagasaki H."/>
            <person name="Nagata Y."/>
            <person name="Naito S."/>
            <person name="Nakashima M."/>
            <person name="Nakama Y."/>
            <person name="Nakamichi Y."/>
            <person name="Nakamura M."/>
            <person name="Meguro A."/>
            <person name="Negishi M."/>
            <person name="Ohta I."/>
            <person name="Ohta T."/>
            <person name="Okamoto M."/>
            <person name="Ono N."/>
            <person name="Saji S."/>
            <person name="Sakaguchi M."/>
            <person name="Sakai K."/>
            <person name="Shibata M."/>
            <person name="Shimokawa T."/>
            <person name="Song J."/>
            <person name="Takazaki Y."/>
            <person name="Terasawa K."/>
            <person name="Tsugane M."/>
            <person name="Tsuji K."/>
            <person name="Ueda S."/>
            <person name="Waki K."/>
            <person name="Yamagata H."/>
            <person name="Yamamoto M."/>
            <person name="Yamamoto S."/>
            <person name="Yamane H."/>
            <person name="Yoshiki S."/>
            <person name="Yoshihara R."/>
            <person name="Yukawa K."/>
            <person name="Zhong H."/>
            <person name="Yano M."/>
            <person name="Yuan Q."/>
            <person name="Ouyang S."/>
            <person name="Liu J."/>
            <person name="Jones K.M."/>
            <person name="Gansberger K."/>
            <person name="Moffat K."/>
            <person name="Hill J."/>
            <person name="Bera J."/>
            <person name="Fadrosh D."/>
            <person name="Jin S."/>
            <person name="Johri S."/>
            <person name="Kim M."/>
            <person name="Overton L."/>
            <person name="Reardon M."/>
            <person name="Tsitrin T."/>
            <person name="Vuong H."/>
            <person name="Weaver B."/>
            <person name="Ciecko A."/>
            <person name="Tallon L."/>
            <person name="Jackson J."/>
            <person name="Pai G."/>
            <person name="Aken S.V."/>
            <person name="Utterback T."/>
            <person name="Reidmuller S."/>
            <person name="Feldblyum T."/>
            <person name="Hsiao J."/>
            <person name="Zismann V."/>
            <person name="Iobst S."/>
            <person name="de Vazeille A.R."/>
            <person name="Buell C.R."/>
            <person name="Ying K."/>
            <person name="Li Y."/>
            <person name="Lu T."/>
            <person name="Huang Y."/>
            <person name="Zhao Q."/>
            <person name="Feng Q."/>
            <person name="Zhang L."/>
            <person name="Zhu J."/>
            <person name="Weng Q."/>
            <person name="Mu J."/>
            <person name="Lu Y."/>
            <person name="Fan D."/>
            <person name="Liu Y."/>
            <person name="Guan J."/>
            <person name="Zhang Y."/>
            <person name="Yu S."/>
            <person name="Liu X."/>
            <person name="Zhang Y."/>
            <person name="Hong G."/>
            <person name="Han B."/>
            <person name="Choisne N."/>
            <person name="Demange N."/>
            <person name="Orjeda G."/>
            <person name="Samain S."/>
            <person name="Cattolico L."/>
            <person name="Pelletier E."/>
            <person name="Couloux A."/>
            <person name="Segurens B."/>
            <person name="Wincker P."/>
            <person name="D'Hont A."/>
            <person name="Scarpelli C."/>
            <person name="Weissenbach J."/>
            <person name="Salanoubat M."/>
            <person name="Quetier F."/>
            <person name="Yu Y."/>
            <person name="Kim H.R."/>
            <person name="Rambo T."/>
            <person name="Currie J."/>
            <person name="Collura K."/>
            <person name="Luo M."/>
            <person name="Yang T."/>
            <person name="Ammiraju J.S.S."/>
            <person name="Engler F."/>
            <person name="Soderlund C."/>
            <person name="Wing R.A."/>
            <person name="Palmer L.E."/>
            <person name="de la Bastide M."/>
            <person name="Spiegel L."/>
            <person name="Nascimento L."/>
            <person name="Zutavern T."/>
            <person name="O'Shaughnessy A."/>
            <person name="Dike S."/>
            <person name="Dedhia N."/>
            <person name="Preston R."/>
            <person name="Balija V."/>
            <person name="McCombie W.R."/>
            <person name="Chow T."/>
            <person name="Chen H."/>
            <person name="Chung M."/>
            <person name="Chen C."/>
            <person name="Shaw J."/>
            <person name="Wu H."/>
            <person name="Hsiao K."/>
            <person name="Chao Y."/>
            <person name="Chu M."/>
            <person name="Cheng C."/>
            <person name="Hour A."/>
            <person name="Lee P."/>
            <person name="Lin S."/>
            <person name="Lin Y."/>
            <person name="Liou J."/>
            <person name="Liu S."/>
            <person name="Hsing Y."/>
            <person name="Raghuvanshi S."/>
            <person name="Mohanty A."/>
            <person name="Bharti A.K."/>
            <person name="Gaur A."/>
            <person name="Gupta V."/>
            <person name="Kumar D."/>
            <person name="Ravi V."/>
            <person name="Vij S."/>
            <person name="Kapur A."/>
            <person name="Khurana P."/>
            <person name="Khurana P."/>
            <person name="Khurana J.P."/>
            <person name="Tyagi A.K."/>
            <person name="Gaikwad K."/>
            <person name="Singh A."/>
            <person name="Dalal V."/>
            <person name="Srivastava S."/>
            <person name="Dixit A."/>
            <person name="Pal A.K."/>
            <person name="Ghazi I.A."/>
            <person name="Yadav M."/>
            <person name="Pandit A."/>
            <person name="Bhargava A."/>
            <person name="Sureshbabu K."/>
            <person name="Batra K."/>
            <person name="Sharma T.R."/>
            <person name="Mohapatra T."/>
            <person name="Singh N.K."/>
            <person name="Messing J."/>
            <person name="Nelson A.B."/>
            <person name="Fuks G."/>
            <person name="Kavchok S."/>
            <person name="Keizer G."/>
            <person name="Linton E."/>
            <person name="Llaca V."/>
            <person name="Song R."/>
            <person name="Tanyolac B."/>
            <person name="Young S."/>
            <person name="Ho-Il K."/>
            <person name="Hahn J.H."/>
            <person name="Sangsakoo G."/>
            <person name="Vanavichit A."/>
            <person name="de Mattos Luiz.A.T."/>
            <person name="Zimmer P.D."/>
            <person name="Malone G."/>
            <person name="Dellagostin O."/>
            <person name="de Oliveira A.C."/>
            <person name="Bevan M."/>
            <person name="Bancroft I."/>
            <person name="Minx P."/>
            <person name="Cordum H."/>
            <person name="Wilson R."/>
            <person name="Cheng Z."/>
            <person name="Jin W."/>
            <person name="Jiang J."/>
            <person name="Leong S.A."/>
            <person name="Iwama H."/>
            <person name="Gojobori T."/>
            <person name="Itoh T."/>
            <person name="Niimura Y."/>
            <person name="Fujii Y."/>
            <person name="Habara T."/>
            <person name="Sakai H."/>
            <person name="Sato Y."/>
            <person name="Wilson G."/>
            <person name="Kumar K."/>
            <person name="McCouch S."/>
            <person name="Juretic N."/>
            <person name="Hoen D."/>
            <person name="Wright S."/>
            <person name="Bruskiewich R."/>
            <person name="Bureau T."/>
            <person name="Miyao A."/>
            <person name="Hirochika H."/>
            <person name="Nishikawa T."/>
            <person name="Kadowaki K."/>
            <person name="Sugiura M."/>
            <person name="Burr B."/>
            <person name="Sasaki T."/>
        </authorList>
    </citation>
    <scope>NUCLEOTIDE SEQUENCE [LARGE SCALE GENOMIC DNA]</scope>
    <source>
        <strain evidence="4">cv. Nipponbare</strain>
    </source>
</reference>
<dbReference type="SUPFAM" id="SSF56112">
    <property type="entry name" value="Protein kinase-like (PK-like)"/>
    <property type="match status" value="2"/>
</dbReference>
<feature type="domain" description="Protein kinase" evidence="2">
    <location>
        <begin position="1"/>
        <end position="163"/>
    </location>
</feature>
<dbReference type="InterPro" id="IPR000719">
    <property type="entry name" value="Prot_kinase_dom"/>
</dbReference>
<dbReference type="AlphaFoldDB" id="Q2R8G5"/>
<dbReference type="Gene3D" id="1.10.510.10">
    <property type="entry name" value="Transferase(Phosphotransferase) domain 1"/>
    <property type="match status" value="1"/>
</dbReference>
<dbReference type="GO" id="GO:0005524">
    <property type="term" value="F:ATP binding"/>
    <property type="evidence" value="ECO:0007669"/>
    <property type="project" value="InterPro"/>
</dbReference>
<keyword evidence="3" id="KW-0418">Kinase</keyword>
<dbReference type="PANTHER" id="PTHR45707">
    <property type="entry name" value="C2 CALCIUM/LIPID-BINDING PLANT PHOSPHORIBOSYLTRANSFERASE FAMILY PROTEIN"/>
    <property type="match status" value="1"/>
</dbReference>
<name>Q2R8G5_ORYSJ</name>
<dbReference type="InterPro" id="IPR011009">
    <property type="entry name" value="Kinase-like_dom_sf"/>
</dbReference>
<keyword evidence="3" id="KW-0808">Transferase</keyword>
<evidence type="ECO:0000259" key="2">
    <source>
        <dbReference type="PROSITE" id="PS50011"/>
    </source>
</evidence>
<evidence type="ECO:0000313" key="4">
    <source>
        <dbReference type="Proteomes" id="UP000000763"/>
    </source>
</evidence>
<sequence>MYHLDLKPDNILLDKNMVPKISDFGLSKLFGEEKTRITQTFRGTLGYLPLEYLRSGTWKLEKQTAAEMEWFLARRVLPTKTPGLRLPFLALVTPPPLPLSRQPPLPPVRRRPPLIRGVQRSSPDLPLERRCPRPPCPLLAQHGRYRPPPPPVLLERRHRRPLAADSTPSLSPQAPLWPSPRPDPAPRRLGTPDLMPKGGSGRPPRACEGAAAEVATVTSSVVVVSSSGLRRRCSLTNHSLQVLRFSTMYIIFAELE</sequence>
<organism evidence="3 4">
    <name type="scientific">Oryza sativa subsp. japonica</name>
    <name type="common">Rice</name>
    <dbReference type="NCBI Taxonomy" id="39947"/>
    <lineage>
        <taxon>Eukaryota</taxon>
        <taxon>Viridiplantae</taxon>
        <taxon>Streptophyta</taxon>
        <taxon>Embryophyta</taxon>
        <taxon>Tracheophyta</taxon>
        <taxon>Spermatophyta</taxon>
        <taxon>Magnoliopsida</taxon>
        <taxon>Liliopsida</taxon>
        <taxon>Poales</taxon>
        <taxon>Poaceae</taxon>
        <taxon>BOP clade</taxon>
        <taxon>Oryzoideae</taxon>
        <taxon>Oryzeae</taxon>
        <taxon>Oryzinae</taxon>
        <taxon>Oryza</taxon>
        <taxon>Oryza sativa</taxon>
    </lineage>
</organism>
<dbReference type="PROSITE" id="PS00108">
    <property type="entry name" value="PROTEIN_KINASE_ST"/>
    <property type="match status" value="1"/>
</dbReference>
<dbReference type="EMBL" id="AC119670">
    <property type="protein sequence ID" value="AAX94874.1"/>
    <property type="molecule type" value="Genomic_DNA"/>
</dbReference>
<evidence type="ECO:0000256" key="1">
    <source>
        <dbReference type="SAM" id="MobiDB-lite"/>
    </source>
</evidence>
<proteinExistence type="predicted"/>
<dbReference type="GO" id="GO:0004672">
    <property type="term" value="F:protein kinase activity"/>
    <property type="evidence" value="ECO:0007669"/>
    <property type="project" value="InterPro"/>
</dbReference>
<feature type="region of interest" description="Disordered" evidence="1">
    <location>
        <begin position="99"/>
        <end position="206"/>
    </location>
</feature>
<accession>Q2R8G5</accession>